<evidence type="ECO:0000256" key="3">
    <source>
        <dbReference type="ARBA" id="ARBA00022692"/>
    </source>
</evidence>
<dbReference type="CDD" id="cd06579">
    <property type="entry name" value="TM_PBP1_transp_AraH_like"/>
    <property type="match status" value="1"/>
</dbReference>
<dbReference type="EMBL" id="JAHBBH010000013">
    <property type="protein sequence ID" value="MBW3092518.1"/>
    <property type="molecule type" value="Genomic_DNA"/>
</dbReference>
<feature type="transmembrane region" description="Helical" evidence="6">
    <location>
        <begin position="31"/>
        <end position="52"/>
    </location>
</feature>
<gene>
    <name evidence="7" type="ORF">KIH79_06075</name>
</gene>
<name>A0ABS6WEQ2_9BIFI</name>
<keyword evidence="2" id="KW-1003">Cell membrane</keyword>
<keyword evidence="3 6" id="KW-0812">Transmembrane</keyword>
<comment type="caution">
    <text evidence="7">The sequence shown here is derived from an EMBL/GenBank/DDBJ whole genome shotgun (WGS) entry which is preliminary data.</text>
</comment>
<evidence type="ECO:0000256" key="1">
    <source>
        <dbReference type="ARBA" id="ARBA00004651"/>
    </source>
</evidence>
<feature type="transmembrane region" description="Helical" evidence="6">
    <location>
        <begin position="87"/>
        <end position="106"/>
    </location>
</feature>
<reference evidence="7 8" key="1">
    <citation type="submission" date="2021-05" db="EMBL/GenBank/DDBJ databases">
        <title>Phylogenetic classification of ten novel species belonging to the genus Bifidobacterium comprising B. colchicus sp. nov., B. abeli sp. nov., B. bicoloris sp. nov., B. guerezis sp. nov., B. rosaliae sp. nov., B. santillanensis sp. nov., B. argentati sp. nov., B. amazzoni sp. nov., B. pluviali sp. nov., and B. pinnaculum sp. nov.</title>
        <authorList>
            <person name="Lugli G.A."/>
            <person name="Ruiz Garcia L."/>
            <person name="Margolles A."/>
            <person name="Ventura M."/>
        </authorList>
    </citation>
    <scope>NUCLEOTIDE SEQUENCE [LARGE SCALE GENOMIC DNA]</scope>
    <source>
        <strain evidence="7 8">82T10</strain>
    </source>
</reference>
<feature type="transmembrane region" description="Helical" evidence="6">
    <location>
        <begin position="243"/>
        <end position="266"/>
    </location>
</feature>
<feature type="transmembrane region" description="Helical" evidence="6">
    <location>
        <begin position="58"/>
        <end position="80"/>
    </location>
</feature>
<keyword evidence="8" id="KW-1185">Reference proteome</keyword>
<organism evidence="7 8">
    <name type="scientific">Bifidobacterium miconis</name>
    <dbReference type="NCBI Taxonomy" id="2834435"/>
    <lineage>
        <taxon>Bacteria</taxon>
        <taxon>Bacillati</taxon>
        <taxon>Actinomycetota</taxon>
        <taxon>Actinomycetes</taxon>
        <taxon>Bifidobacteriales</taxon>
        <taxon>Bifidobacteriaceae</taxon>
        <taxon>Bifidobacterium</taxon>
    </lineage>
</organism>
<evidence type="ECO:0000256" key="6">
    <source>
        <dbReference type="SAM" id="Phobius"/>
    </source>
</evidence>
<feature type="transmembrane region" description="Helical" evidence="6">
    <location>
        <begin position="191"/>
        <end position="211"/>
    </location>
</feature>
<feature type="transmembrane region" description="Helical" evidence="6">
    <location>
        <begin position="278"/>
        <end position="301"/>
    </location>
</feature>
<feature type="transmembrane region" description="Helical" evidence="6">
    <location>
        <begin position="112"/>
        <end position="134"/>
    </location>
</feature>
<dbReference type="RefSeq" id="WP_219058592.1">
    <property type="nucleotide sequence ID" value="NZ_JAHBBH010000013.1"/>
</dbReference>
<evidence type="ECO:0000256" key="5">
    <source>
        <dbReference type="ARBA" id="ARBA00023136"/>
    </source>
</evidence>
<keyword evidence="5 6" id="KW-0472">Membrane</keyword>
<evidence type="ECO:0000256" key="4">
    <source>
        <dbReference type="ARBA" id="ARBA00022989"/>
    </source>
</evidence>
<feature type="transmembrane region" description="Helical" evidence="6">
    <location>
        <begin position="322"/>
        <end position="341"/>
    </location>
</feature>
<evidence type="ECO:0000313" key="7">
    <source>
        <dbReference type="EMBL" id="MBW3092518.1"/>
    </source>
</evidence>
<dbReference type="PANTHER" id="PTHR32196:SF63">
    <property type="entry name" value="INNER MEMBRANE ABC TRANSPORTER PERMEASE PROTEIN YJFF"/>
    <property type="match status" value="1"/>
</dbReference>
<protein>
    <submittedName>
        <fullName evidence="7">Sugar ABC transporter permease</fullName>
    </submittedName>
</protein>
<evidence type="ECO:0000313" key="8">
    <source>
        <dbReference type="Proteomes" id="UP000700815"/>
    </source>
</evidence>
<proteinExistence type="predicted"/>
<dbReference type="PANTHER" id="PTHR32196">
    <property type="entry name" value="ABC TRANSPORTER PERMEASE PROTEIN YPHD-RELATED-RELATED"/>
    <property type="match status" value="1"/>
</dbReference>
<dbReference type="InterPro" id="IPR001851">
    <property type="entry name" value="ABC_transp_permease"/>
</dbReference>
<evidence type="ECO:0000256" key="2">
    <source>
        <dbReference type="ARBA" id="ARBA00022475"/>
    </source>
</evidence>
<keyword evidence="4 6" id="KW-1133">Transmembrane helix</keyword>
<comment type="subcellular location">
    <subcellularLocation>
        <location evidence="1">Cell membrane</location>
        <topology evidence="1">Multi-pass membrane protein</topology>
    </subcellularLocation>
</comment>
<dbReference type="Pfam" id="PF02653">
    <property type="entry name" value="BPD_transp_2"/>
    <property type="match status" value="1"/>
</dbReference>
<dbReference type="Proteomes" id="UP000700815">
    <property type="component" value="Unassembled WGS sequence"/>
</dbReference>
<sequence length="348" mass="36451">MTSATANPATRNNLKTKAQTKKPAFKINTQMIPTIAAVVIFICMIIMGQALFGTYTSLGFISSLFIDHAYLIILAVAMTLPVLTGGIDLSIGAIVAICGVVGMTLLNQGVNSWLVIVIMLLIGLAFGAIAGTLIEEFNMQPFIATLSTMFLARGIAAMISTDSLIAPENNNYGWIATTIKIIDNPKIKNDLSINAGVIIAAIVVAGGYILLHKTRTGRTIYAIGGSRSSAELMGLPVKRTQRIIYLTSGTLAALAAIVYTANIGSAKNTVGVGWELDAVASVVIGGTIVTGGFGYVLGSVIGALVRSTIDPLTSDFGVPSEWTTIVVGLMILIFVVLQRAVTAVGKKE</sequence>
<accession>A0ABS6WEQ2</accession>